<reference evidence="1 2" key="1">
    <citation type="submission" date="2017-10" db="EMBL/GenBank/DDBJ databases">
        <authorList>
            <person name="Banno H."/>
            <person name="Chua N.-H."/>
        </authorList>
    </citation>
    <scope>NUCLEOTIDE SEQUENCE [LARGE SCALE GENOMIC DNA]</scope>
    <source>
        <strain evidence="1">Vibrio tapetis CECT4600</strain>
    </source>
</reference>
<sequence length="72" mass="8333">MEQPIPPIFVTGALVLAKVRHGDDRQPIVIHIERTQLNLPYWGEGIARNNVLESLYQKVLNSVYTLIHWIKE</sequence>
<protein>
    <submittedName>
        <fullName evidence="1">Uncharacterized protein</fullName>
    </submittedName>
</protein>
<proteinExistence type="predicted"/>
<gene>
    <name evidence="1" type="ORF">VTAP4600_B0025</name>
</gene>
<dbReference type="Proteomes" id="UP000235828">
    <property type="component" value="Chromosome B"/>
</dbReference>
<organism evidence="1 2">
    <name type="scientific">Vibrio tapetis subsp. tapetis</name>
    <dbReference type="NCBI Taxonomy" id="1671868"/>
    <lineage>
        <taxon>Bacteria</taxon>
        <taxon>Pseudomonadati</taxon>
        <taxon>Pseudomonadota</taxon>
        <taxon>Gammaproteobacteria</taxon>
        <taxon>Vibrionales</taxon>
        <taxon>Vibrionaceae</taxon>
        <taxon>Vibrio</taxon>
    </lineage>
</organism>
<dbReference type="RefSeq" id="WP_102524058.1">
    <property type="nucleotide sequence ID" value="NZ_LT960612.1"/>
</dbReference>
<evidence type="ECO:0000313" key="1">
    <source>
        <dbReference type="EMBL" id="SON51636.1"/>
    </source>
</evidence>
<keyword evidence="2" id="KW-1185">Reference proteome</keyword>
<evidence type="ECO:0000313" key="2">
    <source>
        <dbReference type="Proteomes" id="UP000235828"/>
    </source>
</evidence>
<dbReference type="KEGG" id="vta:B0025"/>
<dbReference type="EMBL" id="LT960612">
    <property type="protein sequence ID" value="SON51636.1"/>
    <property type="molecule type" value="Genomic_DNA"/>
</dbReference>
<name>A0A2N8ZIE4_9VIBR</name>
<accession>A0A2N8ZIE4</accession>
<dbReference type="OrthoDB" id="5899869at2"/>
<dbReference type="AlphaFoldDB" id="A0A2N8ZIE4"/>